<feature type="domain" description="RRM" evidence="13">
    <location>
        <begin position="34"/>
        <end position="95"/>
    </location>
</feature>
<evidence type="ECO:0000256" key="2">
    <source>
        <dbReference type="ARBA" id="ARBA00004514"/>
    </source>
</evidence>
<keyword evidence="5" id="KW-0221">Differentiation</keyword>
<dbReference type="PROSITE" id="PS50102">
    <property type="entry name" value="RRM"/>
    <property type="match status" value="1"/>
</dbReference>
<keyword evidence="8" id="KW-0539">Nucleus</keyword>
<evidence type="ECO:0000313" key="14">
    <source>
        <dbReference type="Ensembl" id="ENSRROP00000025273.1"/>
    </source>
</evidence>
<dbReference type="GO" id="GO:0005634">
    <property type="term" value="C:nucleus"/>
    <property type="evidence" value="ECO:0007669"/>
    <property type="project" value="UniProtKB-SubCell"/>
</dbReference>
<dbReference type="InterPro" id="IPR035979">
    <property type="entry name" value="RBD_domain_sf"/>
</dbReference>
<evidence type="ECO:0000256" key="6">
    <source>
        <dbReference type="ARBA" id="ARBA00022884"/>
    </source>
</evidence>
<keyword evidence="6 12" id="KW-0694">RNA-binding</keyword>
<sequence length="95" mass="10177">MLLQPPPCAPSQGFPRPLAAPGAMHGLQKDTTFANIFVGGLPYHITDASLRKYFEGFSYILEAVVITDGQTGNEGCFCPEDCGIVTFTADRAARP</sequence>
<evidence type="ECO:0000256" key="1">
    <source>
        <dbReference type="ARBA" id="ARBA00004123"/>
    </source>
</evidence>
<evidence type="ECO:0000256" key="5">
    <source>
        <dbReference type="ARBA" id="ARBA00022782"/>
    </source>
</evidence>
<dbReference type="Ensembl" id="ENSRROT00000049489.1">
    <property type="protein sequence ID" value="ENSRROP00000025273.1"/>
    <property type="gene ID" value="ENSRROG00000036388.1"/>
</dbReference>
<keyword evidence="4" id="KW-0507">mRNA processing</keyword>
<accession>A0A2K6Q913</accession>
<dbReference type="GO" id="GO:0006397">
    <property type="term" value="P:mRNA processing"/>
    <property type="evidence" value="ECO:0007669"/>
    <property type="project" value="UniProtKB-KW"/>
</dbReference>
<dbReference type="SUPFAM" id="SSF54928">
    <property type="entry name" value="RNA-binding domain, RBD"/>
    <property type="match status" value="1"/>
</dbReference>
<dbReference type="PANTHER" id="PTHR48024">
    <property type="entry name" value="GEO13361P1-RELATED"/>
    <property type="match status" value="1"/>
</dbReference>
<evidence type="ECO:0000256" key="4">
    <source>
        <dbReference type="ARBA" id="ARBA00022664"/>
    </source>
</evidence>
<comment type="similarity">
    <text evidence="9">Belongs to the RBM38 family.</text>
</comment>
<protein>
    <recommendedName>
        <fullName evidence="10">RNA-binding protein 38</fullName>
    </recommendedName>
    <alternativeName>
        <fullName evidence="11">RNA-binding motif protein 38</fullName>
    </alternativeName>
</protein>
<evidence type="ECO:0000256" key="7">
    <source>
        <dbReference type="ARBA" id="ARBA00023187"/>
    </source>
</evidence>
<reference evidence="14" key="2">
    <citation type="submission" date="2025-09" db="UniProtKB">
        <authorList>
            <consortium name="Ensembl"/>
        </authorList>
    </citation>
    <scope>IDENTIFICATION</scope>
</reference>
<name>A0A2K6Q913_RHIRO</name>
<dbReference type="GO" id="GO:0003730">
    <property type="term" value="F:mRNA 3'-UTR binding"/>
    <property type="evidence" value="ECO:0007669"/>
    <property type="project" value="TreeGrafter"/>
</dbReference>
<dbReference type="GO" id="GO:0008380">
    <property type="term" value="P:RNA splicing"/>
    <property type="evidence" value="ECO:0007669"/>
    <property type="project" value="UniProtKB-KW"/>
</dbReference>
<dbReference type="GO" id="GO:0005829">
    <property type="term" value="C:cytosol"/>
    <property type="evidence" value="ECO:0007669"/>
    <property type="project" value="UniProtKB-SubCell"/>
</dbReference>
<evidence type="ECO:0000256" key="10">
    <source>
        <dbReference type="ARBA" id="ARBA00039528"/>
    </source>
</evidence>
<dbReference type="GO" id="GO:0043484">
    <property type="term" value="P:regulation of RNA splicing"/>
    <property type="evidence" value="ECO:0007669"/>
    <property type="project" value="TreeGrafter"/>
</dbReference>
<dbReference type="GO" id="GO:0030154">
    <property type="term" value="P:cell differentiation"/>
    <property type="evidence" value="ECO:0007669"/>
    <property type="project" value="UniProtKB-KW"/>
</dbReference>
<evidence type="ECO:0000256" key="12">
    <source>
        <dbReference type="PROSITE-ProRule" id="PRU00176"/>
    </source>
</evidence>
<dbReference type="Pfam" id="PF00076">
    <property type="entry name" value="RRM_1"/>
    <property type="match status" value="1"/>
</dbReference>
<evidence type="ECO:0000313" key="15">
    <source>
        <dbReference type="Proteomes" id="UP000233200"/>
    </source>
</evidence>
<keyword evidence="7" id="KW-0508">mRNA splicing</keyword>
<evidence type="ECO:0000259" key="13">
    <source>
        <dbReference type="PROSITE" id="PS50102"/>
    </source>
</evidence>
<evidence type="ECO:0000256" key="8">
    <source>
        <dbReference type="ARBA" id="ARBA00023242"/>
    </source>
</evidence>
<dbReference type="InterPro" id="IPR050886">
    <property type="entry name" value="RNA-binding_reg"/>
</dbReference>
<evidence type="ECO:0000256" key="3">
    <source>
        <dbReference type="ARBA" id="ARBA00022490"/>
    </source>
</evidence>
<dbReference type="PANTHER" id="PTHR48024:SF28">
    <property type="entry name" value="RNA-BINDING PROTEIN 38"/>
    <property type="match status" value="1"/>
</dbReference>
<comment type="subcellular location">
    <subcellularLocation>
        <location evidence="2">Cytoplasm</location>
        <location evidence="2">Cytosol</location>
    </subcellularLocation>
    <subcellularLocation>
        <location evidence="1">Nucleus</location>
    </subcellularLocation>
</comment>
<evidence type="ECO:0000256" key="11">
    <source>
        <dbReference type="ARBA" id="ARBA00041483"/>
    </source>
</evidence>
<dbReference type="AlphaFoldDB" id="A0A2K6Q913"/>
<proteinExistence type="inferred from homology"/>
<keyword evidence="3" id="KW-0963">Cytoplasm</keyword>
<evidence type="ECO:0000256" key="9">
    <source>
        <dbReference type="ARBA" id="ARBA00038117"/>
    </source>
</evidence>
<keyword evidence="15" id="KW-1185">Reference proteome</keyword>
<dbReference type="Proteomes" id="UP000233200">
    <property type="component" value="Unplaced"/>
</dbReference>
<dbReference type="InterPro" id="IPR000504">
    <property type="entry name" value="RRM_dom"/>
</dbReference>
<organism evidence="14 15">
    <name type="scientific">Rhinopithecus roxellana</name>
    <name type="common">Golden snub-nosed monkey</name>
    <name type="synonym">Pygathrix roxellana</name>
    <dbReference type="NCBI Taxonomy" id="61622"/>
    <lineage>
        <taxon>Eukaryota</taxon>
        <taxon>Metazoa</taxon>
        <taxon>Chordata</taxon>
        <taxon>Craniata</taxon>
        <taxon>Vertebrata</taxon>
        <taxon>Euteleostomi</taxon>
        <taxon>Mammalia</taxon>
        <taxon>Eutheria</taxon>
        <taxon>Euarchontoglires</taxon>
        <taxon>Primates</taxon>
        <taxon>Haplorrhini</taxon>
        <taxon>Catarrhini</taxon>
        <taxon>Cercopithecidae</taxon>
        <taxon>Colobinae</taxon>
        <taxon>Rhinopithecus</taxon>
    </lineage>
</organism>
<dbReference type="GeneTree" id="ENSGT00940000158489"/>
<dbReference type="InterPro" id="IPR012677">
    <property type="entry name" value="Nucleotide-bd_a/b_plait_sf"/>
</dbReference>
<reference evidence="14" key="1">
    <citation type="submission" date="2025-08" db="UniProtKB">
        <authorList>
            <consortium name="Ensembl"/>
        </authorList>
    </citation>
    <scope>IDENTIFICATION</scope>
</reference>
<dbReference type="Gene3D" id="3.30.70.330">
    <property type="match status" value="1"/>
</dbReference>